<feature type="non-terminal residue" evidence="2">
    <location>
        <position position="1"/>
    </location>
</feature>
<feature type="region of interest" description="Disordered" evidence="1">
    <location>
        <begin position="31"/>
        <end position="60"/>
    </location>
</feature>
<evidence type="ECO:0000313" key="3">
    <source>
        <dbReference type="Proteomes" id="UP000186168"/>
    </source>
</evidence>
<name>A0A1R1SG42_9ACTN</name>
<evidence type="ECO:0000256" key="1">
    <source>
        <dbReference type="SAM" id="MobiDB-lite"/>
    </source>
</evidence>
<keyword evidence="3" id="KW-1185">Reference proteome</keyword>
<gene>
    <name evidence="2" type="ORF">SPAR_22152</name>
</gene>
<comment type="caution">
    <text evidence="2">The sequence shown here is derived from an EMBL/GenBank/DDBJ whole genome shotgun (WGS) entry which is preliminary data.</text>
</comment>
<dbReference type="RefSeq" id="WP_158080326.1">
    <property type="nucleotide sequence ID" value="NZ_ASQP01000310.1"/>
</dbReference>
<reference evidence="2 3" key="1">
    <citation type="submission" date="2013-05" db="EMBL/GenBank/DDBJ databases">
        <title>Genome sequence of Streptomyces sparsogenes DSM 40356.</title>
        <authorList>
            <person name="Coyne S."/>
            <person name="Seebeck F.P."/>
        </authorList>
    </citation>
    <scope>NUCLEOTIDE SEQUENCE [LARGE SCALE GENOMIC DNA]</scope>
    <source>
        <strain evidence="2 3">DSM 40356</strain>
    </source>
</reference>
<accession>A0A1R1SG42</accession>
<protein>
    <submittedName>
        <fullName evidence="2">Modular polyketide synthase</fullName>
    </submittedName>
</protein>
<organism evidence="2 3">
    <name type="scientific">Streptomyces sparsogenes DSM 40356</name>
    <dbReference type="NCBI Taxonomy" id="1331668"/>
    <lineage>
        <taxon>Bacteria</taxon>
        <taxon>Bacillati</taxon>
        <taxon>Actinomycetota</taxon>
        <taxon>Actinomycetes</taxon>
        <taxon>Kitasatosporales</taxon>
        <taxon>Streptomycetaceae</taxon>
        <taxon>Streptomyces</taxon>
    </lineage>
</organism>
<dbReference type="AlphaFoldDB" id="A0A1R1SG42"/>
<dbReference type="EMBL" id="ASQP01000310">
    <property type="protein sequence ID" value="OMI37216.1"/>
    <property type="molecule type" value="Genomic_DNA"/>
</dbReference>
<sequence length="79" mass="8461">RPRESRVRQVLAAVPLRRLEESGLLEALLRLGDEGPGEADTGARPADGPRDDTPAPDSADIASMDLEELVNAALRNDES</sequence>
<dbReference type="Proteomes" id="UP000186168">
    <property type="component" value="Unassembled WGS sequence"/>
</dbReference>
<proteinExistence type="predicted"/>
<evidence type="ECO:0000313" key="2">
    <source>
        <dbReference type="EMBL" id="OMI37216.1"/>
    </source>
</evidence>